<protein>
    <submittedName>
        <fullName evidence="2">Uncharacterized protein</fullName>
    </submittedName>
</protein>
<feature type="compositionally biased region" description="Basic residues" evidence="1">
    <location>
        <begin position="11"/>
        <end position="22"/>
    </location>
</feature>
<feature type="region of interest" description="Disordered" evidence="1">
    <location>
        <begin position="1"/>
        <end position="62"/>
    </location>
</feature>
<name>A0A5B8RKK2_9VIRU</name>
<evidence type="ECO:0000256" key="1">
    <source>
        <dbReference type="SAM" id="MobiDB-lite"/>
    </source>
</evidence>
<sequence length="62" mass="7668">MPHYVVVNSPMRRRRSPRRRSPKVCYSPRRVACSPRRRSPRRRSPRRRSPRRRSPRRSIVVY</sequence>
<dbReference type="EMBL" id="MN081869">
    <property type="protein sequence ID" value="QEA08214.1"/>
    <property type="molecule type" value="Genomic_DNA"/>
</dbReference>
<evidence type="ECO:0000313" key="2">
    <source>
        <dbReference type="EMBL" id="QEA08214.1"/>
    </source>
</evidence>
<organism evidence="2">
    <name type="scientific">Iridovirus Liz-CrIV</name>
    <dbReference type="NCBI Taxonomy" id="2594309"/>
    <lineage>
        <taxon>Viruses</taxon>
        <taxon>Varidnaviria</taxon>
        <taxon>Bamfordvirae</taxon>
        <taxon>Nucleocytoviricota</taxon>
        <taxon>Megaviricetes</taxon>
        <taxon>Pimascovirales</taxon>
        <taxon>Pimascovirales incertae sedis</taxon>
        <taxon>Iridoviridae</taxon>
    </lineage>
</organism>
<proteinExistence type="predicted"/>
<reference evidence="2" key="1">
    <citation type="journal article" date="2019" name="Viruses">
        <title>Detection and Characterization of Invertebrate Iridoviruses Found in Reptiles and Prey Insects in Europe over the Past Two Decades.</title>
        <authorList>
            <person name="Papp T."/>
            <person name="Marschang R.E."/>
        </authorList>
    </citation>
    <scope>NUCLEOTIDE SEQUENCE</scope>
    <source>
        <strain evidence="2">Liz-CrIV</strain>
    </source>
</reference>
<feature type="compositionally biased region" description="Basic residues" evidence="1">
    <location>
        <begin position="35"/>
        <end position="56"/>
    </location>
</feature>
<accession>A0A5B8RKK2</accession>